<sequence length="100" mass="11288">MTENKTKKLALSILFDAIGMLSYIFPPFTEIIDIAWAPLAGWLMTKMYKGKVGKAAGFFTLIEEGFPGLDFIPTFTLMWIYTYVVKKEKVKGDVIEVDPS</sequence>
<dbReference type="EMBL" id="BAAAGE010000002">
    <property type="protein sequence ID" value="GAA0720073.1"/>
    <property type="molecule type" value="Genomic_DNA"/>
</dbReference>
<feature type="transmembrane region" description="Helical" evidence="1">
    <location>
        <begin position="31"/>
        <end position="48"/>
    </location>
</feature>
<gene>
    <name evidence="2" type="ORF">GCM10009430_19860</name>
</gene>
<accession>A0ABN1ISA0</accession>
<keyword evidence="3" id="KW-1185">Reference proteome</keyword>
<evidence type="ECO:0000313" key="3">
    <source>
        <dbReference type="Proteomes" id="UP001501758"/>
    </source>
</evidence>
<keyword evidence="1" id="KW-0812">Transmembrane</keyword>
<dbReference type="RefSeq" id="WP_299602092.1">
    <property type="nucleotide sequence ID" value="NZ_BAAAGE010000002.1"/>
</dbReference>
<organism evidence="2 3">
    <name type="scientific">Aquimarina litoralis</name>
    <dbReference type="NCBI Taxonomy" id="584605"/>
    <lineage>
        <taxon>Bacteria</taxon>
        <taxon>Pseudomonadati</taxon>
        <taxon>Bacteroidota</taxon>
        <taxon>Flavobacteriia</taxon>
        <taxon>Flavobacteriales</taxon>
        <taxon>Flavobacteriaceae</taxon>
        <taxon>Aquimarina</taxon>
    </lineage>
</organism>
<proteinExistence type="predicted"/>
<comment type="caution">
    <text evidence="2">The sequence shown here is derived from an EMBL/GenBank/DDBJ whole genome shotgun (WGS) entry which is preliminary data.</text>
</comment>
<evidence type="ECO:0000256" key="1">
    <source>
        <dbReference type="SAM" id="Phobius"/>
    </source>
</evidence>
<dbReference type="Proteomes" id="UP001501758">
    <property type="component" value="Unassembled WGS sequence"/>
</dbReference>
<reference evidence="2 3" key="1">
    <citation type="journal article" date="2019" name="Int. J. Syst. Evol. Microbiol.">
        <title>The Global Catalogue of Microorganisms (GCM) 10K type strain sequencing project: providing services to taxonomists for standard genome sequencing and annotation.</title>
        <authorList>
            <consortium name="The Broad Institute Genomics Platform"/>
            <consortium name="The Broad Institute Genome Sequencing Center for Infectious Disease"/>
            <person name="Wu L."/>
            <person name="Ma J."/>
        </authorList>
    </citation>
    <scope>NUCLEOTIDE SEQUENCE [LARGE SCALE GENOMIC DNA]</scope>
    <source>
        <strain evidence="2 3">JCM 15974</strain>
    </source>
</reference>
<protein>
    <submittedName>
        <fullName evidence="2">Uncharacterized protein</fullName>
    </submittedName>
</protein>
<evidence type="ECO:0000313" key="2">
    <source>
        <dbReference type="EMBL" id="GAA0720073.1"/>
    </source>
</evidence>
<name>A0ABN1ISA0_9FLAO</name>
<keyword evidence="1" id="KW-1133">Transmembrane helix</keyword>
<keyword evidence="1" id="KW-0472">Membrane</keyword>